<dbReference type="GO" id="GO:0003700">
    <property type="term" value="F:DNA-binding transcription factor activity"/>
    <property type="evidence" value="ECO:0007669"/>
    <property type="project" value="InterPro"/>
</dbReference>
<evidence type="ECO:0000256" key="4">
    <source>
        <dbReference type="ARBA" id="ARBA00023163"/>
    </source>
</evidence>
<dbReference type="Proteomes" id="UP001162155">
    <property type="component" value="Unassembled WGS sequence"/>
</dbReference>
<dbReference type="InterPro" id="IPR035418">
    <property type="entry name" value="AraC-bd_2"/>
</dbReference>
<protein>
    <submittedName>
        <fullName evidence="7">Helix-turn-helix domain-containing protein</fullName>
    </submittedName>
</protein>
<accession>A0A0P9Y7A4</accession>
<comment type="function">
    <text evidence="5">Regulatory protein of the TOL plasmid xyl operons. XylS activates the xylXYZLTEGFJQKIH operon required for the degradation of toluene, m-xylene and p-xylene.</text>
</comment>
<organism evidence="7 8">
    <name type="scientific">Pseudomonas syringae pv. papulans</name>
    <dbReference type="NCBI Taxonomy" id="83963"/>
    <lineage>
        <taxon>Bacteria</taxon>
        <taxon>Pseudomonadati</taxon>
        <taxon>Pseudomonadota</taxon>
        <taxon>Gammaproteobacteria</taxon>
        <taxon>Pseudomonadales</taxon>
        <taxon>Pseudomonadaceae</taxon>
        <taxon>Pseudomonas</taxon>
        <taxon>Pseudomonas syringae</taxon>
    </lineage>
</organism>
<dbReference type="RefSeq" id="WP_044308116.1">
    <property type="nucleotide sequence ID" value="NZ_JAFFRY010000001.1"/>
</dbReference>
<dbReference type="InterPro" id="IPR018060">
    <property type="entry name" value="HTH_AraC"/>
</dbReference>
<dbReference type="GO" id="GO:0043565">
    <property type="term" value="F:sequence-specific DNA binding"/>
    <property type="evidence" value="ECO:0007669"/>
    <property type="project" value="InterPro"/>
</dbReference>
<keyword evidence="2" id="KW-0238">DNA-binding</keyword>
<evidence type="ECO:0000313" key="7">
    <source>
        <dbReference type="EMBL" id="MDH4622927.1"/>
    </source>
</evidence>
<dbReference type="PRINTS" id="PR00032">
    <property type="entry name" value="HTHARAC"/>
</dbReference>
<name>A0A0P9Y7A4_PSESX</name>
<reference evidence="7" key="1">
    <citation type="submission" date="2021-02" db="EMBL/GenBank/DDBJ databases">
        <title>Genome analysis of blister spot of apple pathogen from New York area.</title>
        <authorList>
            <person name="Kandel P."/>
            <person name="Hockett K.L."/>
            <person name="Santander R."/>
            <person name="Acimovic S."/>
        </authorList>
    </citation>
    <scope>NUCLEOTIDE SEQUENCE</scope>
    <source>
        <strain evidence="7">PSP1</strain>
    </source>
</reference>
<evidence type="ECO:0000259" key="6">
    <source>
        <dbReference type="PROSITE" id="PS01124"/>
    </source>
</evidence>
<evidence type="ECO:0000313" key="8">
    <source>
        <dbReference type="Proteomes" id="UP001162155"/>
    </source>
</evidence>
<comment type="caution">
    <text evidence="7">The sequence shown here is derived from an EMBL/GenBank/DDBJ whole genome shotgun (WGS) entry which is preliminary data.</text>
</comment>
<dbReference type="SUPFAM" id="SSF46689">
    <property type="entry name" value="Homeodomain-like"/>
    <property type="match status" value="2"/>
</dbReference>
<dbReference type="AlphaFoldDB" id="A0A0P9Y7A4"/>
<dbReference type="InterPro" id="IPR020449">
    <property type="entry name" value="Tscrpt_reg_AraC-type_HTH"/>
</dbReference>
<evidence type="ECO:0000256" key="5">
    <source>
        <dbReference type="ARBA" id="ARBA00037345"/>
    </source>
</evidence>
<dbReference type="SMART" id="SM00342">
    <property type="entry name" value="HTH_ARAC"/>
    <property type="match status" value="1"/>
</dbReference>
<dbReference type="PROSITE" id="PS01124">
    <property type="entry name" value="HTH_ARAC_FAMILY_2"/>
    <property type="match status" value="1"/>
</dbReference>
<dbReference type="PANTHER" id="PTHR46796">
    <property type="entry name" value="HTH-TYPE TRANSCRIPTIONAL ACTIVATOR RHAS-RELATED"/>
    <property type="match status" value="1"/>
</dbReference>
<sequence>MNNLACASTEQLVCSERLMKWKEFMSEHLGRTPDYIRRLESTFIEPLNDRDFQGRLEYGDLGPLRFCRMTASAHRYSRHLSNAVSALDSPRMLILQTAGVSHVEQGLQHSVLAPDDMLLVDCGKPFSVTSMQGCEHFILLLEGKDDRLADNADVHLNGRTGLGRILSHLINDAYGQYPLLNSHSARLIGDSIVGVLDNAFKNKDEEKQLTHDFRLFKRNRLKAYIERHLADRDLTVERIASVEQCSVRSLHRTFQVEQGCTVSEYIWQRRLSRCAEELRSNEHAHRSLTDIAYAWGYGSSSHFSRQFKSTFGMSPRLFREMARGRDKPSTAA</sequence>
<evidence type="ECO:0000256" key="1">
    <source>
        <dbReference type="ARBA" id="ARBA00023015"/>
    </source>
</evidence>
<dbReference type="EMBL" id="JAFFRZ010000001">
    <property type="protein sequence ID" value="MDH4622927.1"/>
    <property type="molecule type" value="Genomic_DNA"/>
</dbReference>
<keyword evidence="4" id="KW-0804">Transcription</keyword>
<gene>
    <name evidence="7" type="ORF">JW322_14395</name>
</gene>
<dbReference type="Pfam" id="PF14525">
    <property type="entry name" value="AraC_binding_2"/>
    <property type="match status" value="1"/>
</dbReference>
<proteinExistence type="predicted"/>
<evidence type="ECO:0000256" key="2">
    <source>
        <dbReference type="ARBA" id="ARBA00023125"/>
    </source>
</evidence>
<evidence type="ECO:0000256" key="3">
    <source>
        <dbReference type="ARBA" id="ARBA00023159"/>
    </source>
</evidence>
<dbReference type="Pfam" id="PF12833">
    <property type="entry name" value="HTH_18"/>
    <property type="match status" value="1"/>
</dbReference>
<feature type="domain" description="HTH araC/xylS-type" evidence="6">
    <location>
        <begin position="219"/>
        <end position="321"/>
    </location>
</feature>
<dbReference type="PANTHER" id="PTHR46796:SF6">
    <property type="entry name" value="ARAC SUBFAMILY"/>
    <property type="match status" value="1"/>
</dbReference>
<dbReference type="Gene3D" id="1.10.10.60">
    <property type="entry name" value="Homeodomain-like"/>
    <property type="match status" value="1"/>
</dbReference>
<keyword evidence="1" id="KW-0805">Transcription regulation</keyword>
<dbReference type="InterPro" id="IPR009057">
    <property type="entry name" value="Homeodomain-like_sf"/>
</dbReference>
<keyword evidence="3" id="KW-0010">Activator</keyword>
<dbReference type="InterPro" id="IPR050204">
    <property type="entry name" value="AraC_XylS_family_regulators"/>
</dbReference>